<sequence>MSRGSKQSGTNQTAGASRRIMDMLYRIGLSAGVTSMILFIAADIVPAPWMAISSKAALAAAIGTLIVAGLWEACLDKGRLPPR</sequence>
<keyword evidence="1" id="KW-0812">Transmembrane</keyword>
<name>N6Z4B8_THAL4</name>
<organism evidence="2 3">
    <name type="scientific">Thauera linaloolentis (strain DSM 12138 / JCM 21573 / CCUG 41526 / CIP 105981 / IAM 15112 / NBRC 102519 / 47Lol)</name>
    <dbReference type="NCBI Taxonomy" id="1123367"/>
    <lineage>
        <taxon>Bacteria</taxon>
        <taxon>Pseudomonadati</taxon>
        <taxon>Pseudomonadota</taxon>
        <taxon>Betaproteobacteria</taxon>
        <taxon>Rhodocyclales</taxon>
        <taxon>Zoogloeaceae</taxon>
        <taxon>Thauera</taxon>
    </lineage>
</organism>
<dbReference type="AlphaFoldDB" id="N6Z4B8"/>
<gene>
    <name evidence="2" type="ORF">C666_12020</name>
</gene>
<dbReference type="STRING" id="1123367.GCA_000621305_00589"/>
<accession>N6Z4B8</accession>
<keyword evidence="1" id="KW-1133">Transmembrane helix</keyword>
<feature type="transmembrane region" description="Helical" evidence="1">
    <location>
        <begin position="56"/>
        <end position="75"/>
    </location>
</feature>
<dbReference type="EMBL" id="AMXE01000045">
    <property type="protein sequence ID" value="ENO86974.1"/>
    <property type="molecule type" value="Genomic_DNA"/>
</dbReference>
<proteinExistence type="predicted"/>
<feature type="transmembrane region" description="Helical" evidence="1">
    <location>
        <begin position="27"/>
        <end position="50"/>
    </location>
</feature>
<comment type="caution">
    <text evidence="2">The sequence shown here is derived from an EMBL/GenBank/DDBJ whole genome shotgun (WGS) entry which is preliminary data.</text>
</comment>
<dbReference type="Proteomes" id="UP000013232">
    <property type="component" value="Unassembled WGS sequence"/>
</dbReference>
<evidence type="ECO:0000256" key="1">
    <source>
        <dbReference type="SAM" id="Phobius"/>
    </source>
</evidence>
<reference evidence="2 3" key="1">
    <citation type="submission" date="2012-09" db="EMBL/GenBank/DDBJ databases">
        <title>Draft Genome Sequences of 6 Strains from Genus Thauera.</title>
        <authorList>
            <person name="Liu B."/>
            <person name="Shapleigh J.P."/>
            <person name="Frostegard A.H."/>
        </authorList>
    </citation>
    <scope>NUCLEOTIDE SEQUENCE [LARGE SCALE GENOMIC DNA]</scope>
    <source>
        <strain evidence="3">47Lol / DSM 12138</strain>
    </source>
</reference>
<evidence type="ECO:0000313" key="2">
    <source>
        <dbReference type="EMBL" id="ENO86974.1"/>
    </source>
</evidence>
<keyword evidence="3" id="KW-1185">Reference proteome</keyword>
<protein>
    <submittedName>
        <fullName evidence="2">Uncharacterized protein</fullName>
    </submittedName>
</protein>
<keyword evidence="1" id="KW-0472">Membrane</keyword>
<evidence type="ECO:0000313" key="3">
    <source>
        <dbReference type="Proteomes" id="UP000013232"/>
    </source>
</evidence>